<accession>A0A2A9CQJ9</accession>
<comment type="similarity">
    <text evidence="1">Belongs to the ROK (NagC/XylR) family.</text>
</comment>
<dbReference type="Proteomes" id="UP000226079">
    <property type="component" value="Unassembled WGS sequence"/>
</dbReference>
<evidence type="ECO:0000313" key="3">
    <source>
        <dbReference type="Proteomes" id="UP000226079"/>
    </source>
</evidence>
<keyword evidence="2" id="KW-0808">Transferase</keyword>
<reference evidence="2 3" key="1">
    <citation type="submission" date="2017-10" db="EMBL/GenBank/DDBJ databases">
        <title>Sequencing the genomes of 1000 actinobacteria strains.</title>
        <authorList>
            <person name="Klenk H.-P."/>
        </authorList>
    </citation>
    <scope>NUCLEOTIDE SEQUENCE [LARGE SCALE GENOMIC DNA]</scope>
    <source>
        <strain evidence="2 3">DSM 15597</strain>
    </source>
</reference>
<evidence type="ECO:0000256" key="1">
    <source>
        <dbReference type="ARBA" id="ARBA00006479"/>
    </source>
</evidence>
<dbReference type="PANTHER" id="PTHR18964:SF149">
    <property type="entry name" value="BIFUNCTIONAL UDP-N-ACETYLGLUCOSAMINE 2-EPIMERASE_N-ACETYLMANNOSAMINE KINASE"/>
    <property type="match status" value="1"/>
</dbReference>
<proteinExistence type="inferred from homology"/>
<dbReference type="PANTHER" id="PTHR18964">
    <property type="entry name" value="ROK (REPRESSOR, ORF, KINASE) FAMILY"/>
    <property type="match status" value="1"/>
</dbReference>
<name>A0A2A9CQJ9_9ACTN</name>
<protein>
    <submittedName>
        <fullName evidence="2">Putative NBD/HSP70 family sugar kinase</fullName>
    </submittedName>
</protein>
<dbReference type="GO" id="GO:0016301">
    <property type="term" value="F:kinase activity"/>
    <property type="evidence" value="ECO:0007669"/>
    <property type="project" value="UniProtKB-KW"/>
</dbReference>
<gene>
    <name evidence="2" type="ORF">ATK74_0339</name>
</gene>
<dbReference type="SUPFAM" id="SSF53067">
    <property type="entry name" value="Actin-like ATPase domain"/>
    <property type="match status" value="2"/>
</dbReference>
<dbReference type="Gene3D" id="1.10.10.10">
    <property type="entry name" value="Winged helix-like DNA-binding domain superfamily/Winged helix DNA-binding domain"/>
    <property type="match status" value="1"/>
</dbReference>
<evidence type="ECO:0000313" key="2">
    <source>
        <dbReference type="EMBL" id="PFG15819.1"/>
    </source>
</evidence>
<comment type="caution">
    <text evidence="2">The sequence shown here is derived from an EMBL/GenBank/DDBJ whole genome shotgun (WGS) entry which is preliminary data.</text>
</comment>
<dbReference type="InterPro" id="IPR043129">
    <property type="entry name" value="ATPase_NBD"/>
</dbReference>
<dbReference type="InterPro" id="IPR036388">
    <property type="entry name" value="WH-like_DNA-bd_sf"/>
</dbReference>
<dbReference type="InterPro" id="IPR000600">
    <property type="entry name" value="ROK"/>
</dbReference>
<dbReference type="AlphaFoldDB" id="A0A2A9CQJ9"/>
<dbReference type="SUPFAM" id="SSF46785">
    <property type="entry name" value="Winged helix' DNA-binding domain"/>
    <property type="match status" value="1"/>
</dbReference>
<dbReference type="InterPro" id="IPR036390">
    <property type="entry name" value="WH_DNA-bd_sf"/>
</dbReference>
<keyword evidence="3" id="KW-1185">Reference proteome</keyword>
<dbReference type="Pfam" id="PF00480">
    <property type="entry name" value="ROK"/>
    <property type="match status" value="1"/>
</dbReference>
<sequence>MAADVLRAVRREPEASRAALTKSLHLSSGTMTDLVSRLQTVRLIDEVAATPTGRGRPSTRLVPHPSGPLVLAAEISATGWRTALAGVDGRLAEQHSGEHQDYSPATILAAVGAALEDYRRHYRDRIGATSVSLAGTMAGTTVVQSAVLGWQQVSLDALGAGGLLLCNNDATLAAVAEARRGAARQARVSTHLMVLSGAGGGSCQDGEPILGATGASAEYGHLPLGRAGLQCSCGAVGCWDVDLGARAMARDLELELAGPAQEVTAVREWLAGQDPDAPAAETRAQAASLGRGLAGLVNALDPELVTISGLATELRRLAAGDFDAAFAQALMSYRRSSPPPVLDAALNQDGPLVGAVELALDQVLSPAALSRWAGED</sequence>
<organism evidence="2 3">
    <name type="scientific">Propionicimonas paludicola</name>
    <dbReference type="NCBI Taxonomy" id="185243"/>
    <lineage>
        <taxon>Bacteria</taxon>
        <taxon>Bacillati</taxon>
        <taxon>Actinomycetota</taxon>
        <taxon>Actinomycetes</taxon>
        <taxon>Propionibacteriales</taxon>
        <taxon>Nocardioidaceae</taxon>
        <taxon>Propionicimonas</taxon>
    </lineage>
</organism>
<dbReference type="Gene3D" id="3.30.420.40">
    <property type="match status" value="2"/>
</dbReference>
<dbReference type="EMBL" id="PDJC01000001">
    <property type="protein sequence ID" value="PFG15819.1"/>
    <property type="molecule type" value="Genomic_DNA"/>
</dbReference>
<keyword evidence="2" id="KW-0418">Kinase</keyword>